<dbReference type="InterPro" id="IPR008638">
    <property type="entry name" value="FhaB/CdiA-like_TPS"/>
</dbReference>
<protein>
    <submittedName>
        <fullName evidence="6">Adhesin</fullName>
    </submittedName>
</protein>
<dbReference type="AlphaFoldDB" id="A0A2T6GNZ4"/>
<dbReference type="Pfam" id="PF13018">
    <property type="entry name" value="ESPR"/>
    <property type="match status" value="1"/>
</dbReference>
<dbReference type="GO" id="GO:0005576">
    <property type="term" value="C:extracellular region"/>
    <property type="evidence" value="ECO:0007669"/>
    <property type="project" value="UniProtKB-SubCell"/>
</dbReference>
<accession>A0A2T6GNZ4</accession>
<name>A0A2T6GNZ4_9PSED</name>
<evidence type="ECO:0000256" key="1">
    <source>
        <dbReference type="ARBA" id="ARBA00004613"/>
    </source>
</evidence>
<proteinExistence type="predicted"/>
<dbReference type="Proteomes" id="UP000244178">
    <property type="component" value="Unassembled WGS sequence"/>
</dbReference>
<dbReference type="SUPFAM" id="SSF51126">
    <property type="entry name" value="Pectin lyase-like"/>
    <property type="match status" value="1"/>
</dbReference>
<dbReference type="Pfam" id="PF07581">
    <property type="entry name" value="Glug"/>
    <property type="match status" value="2"/>
</dbReference>
<organism evidence="6 7">
    <name type="scientific">Pseudomonas protegens</name>
    <dbReference type="NCBI Taxonomy" id="380021"/>
    <lineage>
        <taxon>Bacteria</taxon>
        <taxon>Pseudomonadati</taxon>
        <taxon>Pseudomonadota</taxon>
        <taxon>Gammaproteobacteria</taxon>
        <taxon>Pseudomonadales</taxon>
        <taxon>Pseudomonadaceae</taxon>
        <taxon>Pseudomonas</taxon>
    </lineage>
</organism>
<dbReference type="InterPro" id="IPR011493">
    <property type="entry name" value="GLUG"/>
</dbReference>
<gene>
    <name evidence="6" type="ORF">C5U62_10270</name>
</gene>
<dbReference type="InterPro" id="IPR024973">
    <property type="entry name" value="ESPR"/>
</dbReference>
<sequence length="977" mass="97135">MNKIYALVWNQAQGCWNVAHEGARRRRRSGAGKGLVVAVAGLLALAALPAAQALPSGGQVVSGSADMQTQGKHLSINQHSDKLITNWKDFNVAADQSVTFNQPTRASIALNRVIGVNGSQIHGRINANGQVFLINPNGVVFGSRAQVNVGGLVASTQNLSDADFSAGSYRFAGTSGAEIVNHGSISAADGGSVALLAAKVRNEGTVKARGGRIALAAGNAFTVSFDNDPLLDLQIDSAALKALVQNGGLLKADGGQVLMTARSAGSMLQTVVNNQGAIEANTLSQKAGRITLDGGEVGVVSVGGALVANALDSQGDGGVIETRGATTRVSLSTRVNTQAREGQSGTWKIGSDTLKVGSAMTSSSNTVHSDTLSRNLGTTDIELASGKGDISLEGAVAWHSGHQLRLSSAQDIHLNDSLKATGDQARIELDAKRSIKLDSQIELSGRDTRLGLNQAGDLALGQTGQVSLSGSGARFMANGHEYQVIQNADQLQLIDHELDGRYVLGNSIEGSEHLQSIGGQQSFSGIFDGLGNTLSGFTLDSDGAHGGLFARSSGSISNLKLASMNINGSATAPGFSAVGGLVGENSGRIVNVSASDLTVSAASEHNNVIGGLVGVNLGGSIDQSSMSGTVLGTTSTSAAGGLVGLNAKGQAGGAGSVTASSASAKVNGSMAGNALGGVGGLVGINREGLIAGSSSAGVVGKGDDRYYVGLNQGGLVGYNQGGSIEGSHSSAVVVGYGGNNAGGLVGRNDAGRITDSSASGAVLGFGLANAGGLVGLNQDSVLRNVKASATVIAQDGTHVGGLIGKNQDSEVSLAQASGLVFGGSSASVGGLIGHNTGGLAQFAVAQGNVIAGDESFAGGLVGFNSGDLRSVEALGDVSAGSKSFVGGLVGAHGGDRDRLIDGASAKGSVSGGSYSVVGGLVGLNGARIVNSLSSSHVSGVDAAYLGGLVGLNLGDIAQSVAYGNLPVVAGNDRGVDH</sequence>
<feature type="transmembrane region" description="Helical" evidence="4">
    <location>
        <begin position="34"/>
        <end position="54"/>
    </location>
</feature>
<evidence type="ECO:0000259" key="5">
    <source>
        <dbReference type="SMART" id="SM00912"/>
    </source>
</evidence>
<keyword evidence="2" id="KW-0964">Secreted</keyword>
<feature type="domain" description="Filamentous haemagglutinin FhaB/tRNA nuclease CdiA-like TPS" evidence="5">
    <location>
        <begin position="51"/>
        <end position="163"/>
    </location>
</feature>
<keyword evidence="4" id="KW-0472">Membrane</keyword>
<dbReference type="InterPro" id="IPR012334">
    <property type="entry name" value="Pectin_lyas_fold"/>
</dbReference>
<keyword evidence="3" id="KW-0732">Signal</keyword>
<keyword evidence="4" id="KW-1133">Transmembrane helix</keyword>
<evidence type="ECO:0000256" key="3">
    <source>
        <dbReference type="ARBA" id="ARBA00022729"/>
    </source>
</evidence>
<reference evidence="6 7" key="1">
    <citation type="submission" date="2018-03" db="EMBL/GenBank/DDBJ databases">
        <title>Draft genome sequence of the plant growth promoting rhizobacterium Pseudomonas protegens strain BNJ-SS-45 isolated from wheat (Triticum aestivum) rhizosphere.</title>
        <authorList>
            <person name="Bajpai A."/>
            <person name="Shende K."/>
            <person name="Meena N."/>
            <person name="Upadhyayula S.R."/>
            <person name="Suravajhala P."/>
            <person name="Medicherla K.M."/>
            <person name="Johri B.N."/>
        </authorList>
    </citation>
    <scope>NUCLEOTIDE SEQUENCE [LARGE SCALE GENOMIC DNA]</scope>
    <source>
        <strain evidence="6 7">BNJ-SS-45</strain>
    </source>
</reference>
<dbReference type="InterPro" id="IPR011050">
    <property type="entry name" value="Pectin_lyase_fold/virulence"/>
</dbReference>
<dbReference type="Gene3D" id="2.160.20.10">
    <property type="entry name" value="Single-stranded right-handed beta-helix, Pectin lyase-like"/>
    <property type="match status" value="1"/>
</dbReference>
<dbReference type="EMBL" id="PYJM01000002">
    <property type="protein sequence ID" value="PUA45846.1"/>
    <property type="molecule type" value="Genomic_DNA"/>
</dbReference>
<evidence type="ECO:0000313" key="6">
    <source>
        <dbReference type="EMBL" id="PUA45846.1"/>
    </source>
</evidence>
<keyword evidence="4" id="KW-0812">Transmembrane</keyword>
<dbReference type="PANTHER" id="PTHR12338:SF8">
    <property type="entry name" value="HEME_HEMOPEXIN-BINDING PROTEIN"/>
    <property type="match status" value="1"/>
</dbReference>
<dbReference type="NCBIfam" id="TIGR01901">
    <property type="entry name" value="adhes_NPXG"/>
    <property type="match status" value="1"/>
</dbReference>
<dbReference type="InterPro" id="IPR050909">
    <property type="entry name" value="Bact_Autotransporter_VF"/>
</dbReference>
<dbReference type="PANTHER" id="PTHR12338">
    <property type="entry name" value="AUTOTRANSPORTER"/>
    <property type="match status" value="1"/>
</dbReference>
<comment type="caution">
    <text evidence="6">The sequence shown here is derived from an EMBL/GenBank/DDBJ whole genome shotgun (WGS) entry which is preliminary data.</text>
</comment>
<dbReference type="SMART" id="SM00912">
    <property type="entry name" value="Haemagg_act"/>
    <property type="match status" value="1"/>
</dbReference>
<comment type="subcellular location">
    <subcellularLocation>
        <location evidence="1">Secreted</location>
    </subcellularLocation>
</comment>
<evidence type="ECO:0000256" key="4">
    <source>
        <dbReference type="SAM" id="Phobius"/>
    </source>
</evidence>
<evidence type="ECO:0000313" key="7">
    <source>
        <dbReference type="Proteomes" id="UP000244178"/>
    </source>
</evidence>
<dbReference type="RefSeq" id="WP_108544682.1">
    <property type="nucleotide sequence ID" value="NZ_PYJM01000002.1"/>
</dbReference>
<dbReference type="Pfam" id="PF05860">
    <property type="entry name" value="TPS"/>
    <property type="match status" value="1"/>
</dbReference>
<evidence type="ECO:0000256" key="2">
    <source>
        <dbReference type="ARBA" id="ARBA00022525"/>
    </source>
</evidence>
<dbReference type="Gene3D" id="2.160.20.110">
    <property type="match status" value="2"/>
</dbReference>